<sequence length="306" mass="34407">MMRILSMHAPKQQLARSGLKRIQAPRAPALIERSILKYVKQPQSIRNLSTQALRSPLCAKPDARPRGQQWRGARWENYTRAGEPHGKPWRLSPEGIVYTVIALNGAVFLVWGAADSRMKSLNDPGMKTWMIKNFTSMWVNLKEGRVWTLVTPAFSHIEPMHFLLNMFMLYQFGTDIARVLGPKRFLLFYLGTAVGGNLLSTVMRGVVMPARTGDRSTMLQPALGASTSTVGITTLFACLYPNAMLSLFFVVPVPAWLASVGFIGWDLWRVMSAKRTRIDGAGHLGGAFAALGYYWFRLRPLIRRIR</sequence>
<name>A0A9W8G3G7_9FUNG</name>
<evidence type="ECO:0000256" key="6">
    <source>
        <dbReference type="ARBA" id="ARBA00023136"/>
    </source>
</evidence>
<feature type="transmembrane region" description="Helical" evidence="7">
    <location>
        <begin position="280"/>
        <end position="296"/>
    </location>
</feature>
<evidence type="ECO:0000256" key="3">
    <source>
        <dbReference type="ARBA" id="ARBA00022692"/>
    </source>
</evidence>
<dbReference type="PANTHER" id="PTHR43731:SF14">
    <property type="entry name" value="PRESENILIN-ASSOCIATED RHOMBOID-LIKE PROTEIN, MITOCHONDRIAL"/>
    <property type="match status" value="1"/>
</dbReference>
<evidence type="ECO:0000256" key="7">
    <source>
        <dbReference type="SAM" id="Phobius"/>
    </source>
</evidence>
<feature type="transmembrane region" description="Helical" evidence="7">
    <location>
        <begin position="95"/>
        <end position="114"/>
    </location>
</feature>
<evidence type="ECO:0000313" key="9">
    <source>
        <dbReference type="EMBL" id="KAJ2669653.1"/>
    </source>
</evidence>
<reference evidence="9" key="1">
    <citation type="submission" date="2022-07" db="EMBL/GenBank/DDBJ databases">
        <title>Phylogenomic reconstructions and comparative analyses of Kickxellomycotina fungi.</title>
        <authorList>
            <person name="Reynolds N.K."/>
            <person name="Stajich J.E."/>
            <person name="Barry K."/>
            <person name="Grigoriev I.V."/>
            <person name="Crous P."/>
            <person name="Smith M.E."/>
        </authorList>
    </citation>
    <scope>NUCLEOTIDE SEQUENCE</scope>
    <source>
        <strain evidence="9">NRRL 3115</strain>
    </source>
</reference>
<dbReference type="InterPro" id="IPR035952">
    <property type="entry name" value="Rhomboid-like_sf"/>
</dbReference>
<dbReference type="EMBL" id="JANBTW010000144">
    <property type="protein sequence ID" value="KAJ2669653.1"/>
    <property type="molecule type" value="Genomic_DNA"/>
</dbReference>
<dbReference type="InterPro" id="IPR050925">
    <property type="entry name" value="Rhomboid_protease_S54"/>
</dbReference>
<feature type="transmembrane region" description="Helical" evidence="7">
    <location>
        <begin position="185"/>
        <end position="207"/>
    </location>
</feature>
<comment type="subcellular location">
    <subcellularLocation>
        <location evidence="1">Membrane</location>
        <topology evidence="1">Multi-pass membrane protein</topology>
    </subcellularLocation>
</comment>
<evidence type="ECO:0000313" key="10">
    <source>
        <dbReference type="Proteomes" id="UP001151518"/>
    </source>
</evidence>
<feature type="domain" description="Peptidase S54 rhomboid" evidence="8">
    <location>
        <begin position="144"/>
        <end position="298"/>
    </location>
</feature>
<keyword evidence="6 7" id="KW-0472">Membrane</keyword>
<keyword evidence="4" id="KW-0378">Hydrolase</keyword>
<evidence type="ECO:0000256" key="4">
    <source>
        <dbReference type="ARBA" id="ARBA00022801"/>
    </source>
</evidence>
<comment type="caution">
    <text evidence="9">The sequence shown here is derived from an EMBL/GenBank/DDBJ whole genome shotgun (WGS) entry which is preliminary data.</text>
</comment>
<dbReference type="InterPro" id="IPR022764">
    <property type="entry name" value="Peptidase_S54_rhomboid_dom"/>
</dbReference>
<dbReference type="SUPFAM" id="SSF144091">
    <property type="entry name" value="Rhomboid-like"/>
    <property type="match status" value="1"/>
</dbReference>
<dbReference type="AlphaFoldDB" id="A0A9W8G3G7"/>
<evidence type="ECO:0000259" key="8">
    <source>
        <dbReference type="Pfam" id="PF01694"/>
    </source>
</evidence>
<dbReference type="Gene3D" id="1.20.1540.10">
    <property type="entry name" value="Rhomboid-like"/>
    <property type="match status" value="1"/>
</dbReference>
<proteinExistence type="inferred from homology"/>
<dbReference type="OrthoDB" id="418595at2759"/>
<protein>
    <recommendedName>
        <fullName evidence="8">Peptidase S54 rhomboid domain-containing protein</fullName>
    </recommendedName>
</protein>
<feature type="transmembrane region" description="Helical" evidence="7">
    <location>
        <begin position="247"/>
        <end position="268"/>
    </location>
</feature>
<dbReference type="GO" id="GO:0016020">
    <property type="term" value="C:membrane"/>
    <property type="evidence" value="ECO:0007669"/>
    <property type="project" value="UniProtKB-SubCell"/>
</dbReference>
<evidence type="ECO:0000256" key="1">
    <source>
        <dbReference type="ARBA" id="ARBA00004141"/>
    </source>
</evidence>
<comment type="similarity">
    <text evidence="2">Belongs to the peptidase S54 family.</text>
</comment>
<feature type="transmembrane region" description="Helical" evidence="7">
    <location>
        <begin position="219"/>
        <end position="240"/>
    </location>
</feature>
<organism evidence="9 10">
    <name type="scientific">Coemansia spiralis</name>
    <dbReference type="NCBI Taxonomy" id="417178"/>
    <lineage>
        <taxon>Eukaryota</taxon>
        <taxon>Fungi</taxon>
        <taxon>Fungi incertae sedis</taxon>
        <taxon>Zoopagomycota</taxon>
        <taxon>Kickxellomycotina</taxon>
        <taxon>Kickxellomycetes</taxon>
        <taxon>Kickxellales</taxon>
        <taxon>Kickxellaceae</taxon>
        <taxon>Coemansia</taxon>
    </lineage>
</organism>
<evidence type="ECO:0000256" key="2">
    <source>
        <dbReference type="ARBA" id="ARBA00009045"/>
    </source>
</evidence>
<dbReference type="PANTHER" id="PTHR43731">
    <property type="entry name" value="RHOMBOID PROTEASE"/>
    <property type="match status" value="1"/>
</dbReference>
<dbReference type="Pfam" id="PF01694">
    <property type="entry name" value="Rhomboid"/>
    <property type="match status" value="1"/>
</dbReference>
<gene>
    <name evidence="9" type="ORF">GGI25_006078</name>
</gene>
<evidence type="ECO:0000256" key="5">
    <source>
        <dbReference type="ARBA" id="ARBA00022989"/>
    </source>
</evidence>
<keyword evidence="5 7" id="KW-1133">Transmembrane helix</keyword>
<dbReference type="Proteomes" id="UP001151518">
    <property type="component" value="Unassembled WGS sequence"/>
</dbReference>
<dbReference type="GO" id="GO:0004252">
    <property type="term" value="F:serine-type endopeptidase activity"/>
    <property type="evidence" value="ECO:0007669"/>
    <property type="project" value="InterPro"/>
</dbReference>
<keyword evidence="3 7" id="KW-0812">Transmembrane</keyword>
<accession>A0A9W8G3G7</accession>